<name>A0AAD2A051_9LAMI</name>
<organism evidence="4 5">
    <name type="scientific">Fraxinus pennsylvanica</name>
    <dbReference type="NCBI Taxonomy" id="56036"/>
    <lineage>
        <taxon>Eukaryota</taxon>
        <taxon>Viridiplantae</taxon>
        <taxon>Streptophyta</taxon>
        <taxon>Embryophyta</taxon>
        <taxon>Tracheophyta</taxon>
        <taxon>Spermatophyta</taxon>
        <taxon>Magnoliopsida</taxon>
        <taxon>eudicotyledons</taxon>
        <taxon>Gunneridae</taxon>
        <taxon>Pentapetalae</taxon>
        <taxon>asterids</taxon>
        <taxon>lamiids</taxon>
        <taxon>Lamiales</taxon>
        <taxon>Oleaceae</taxon>
        <taxon>Oleeae</taxon>
        <taxon>Fraxinus</taxon>
    </lineage>
</organism>
<accession>A0AAD2A051</accession>
<comment type="similarity">
    <text evidence="1">Belongs to the UDP-glycosyltransferase family.</text>
</comment>
<dbReference type="SUPFAM" id="SSF53756">
    <property type="entry name" value="UDP-Glycosyltransferase/glycogen phosphorylase"/>
    <property type="match status" value="1"/>
</dbReference>
<dbReference type="GO" id="GO:0080043">
    <property type="term" value="F:quercetin 3-O-glucosyltransferase activity"/>
    <property type="evidence" value="ECO:0007669"/>
    <property type="project" value="TreeGrafter"/>
</dbReference>
<dbReference type="PANTHER" id="PTHR11926">
    <property type="entry name" value="GLUCOSYL/GLUCURONOSYL TRANSFERASES"/>
    <property type="match status" value="1"/>
</dbReference>
<keyword evidence="5" id="KW-1185">Reference proteome</keyword>
<dbReference type="EMBL" id="OU503050">
    <property type="protein sequence ID" value="CAI9777426.1"/>
    <property type="molecule type" value="Genomic_DNA"/>
</dbReference>
<gene>
    <name evidence="4" type="ORF">FPE_LOCUS24856</name>
</gene>
<dbReference type="GO" id="GO:0080044">
    <property type="term" value="F:quercetin 7-O-glucosyltransferase activity"/>
    <property type="evidence" value="ECO:0007669"/>
    <property type="project" value="TreeGrafter"/>
</dbReference>
<evidence type="ECO:0000256" key="3">
    <source>
        <dbReference type="SAM" id="MobiDB-lite"/>
    </source>
</evidence>
<feature type="region of interest" description="Disordered" evidence="3">
    <location>
        <begin position="1"/>
        <end position="20"/>
    </location>
</feature>
<protein>
    <submittedName>
        <fullName evidence="4">Uncharacterized protein</fullName>
    </submittedName>
</protein>
<dbReference type="InterPro" id="IPR002213">
    <property type="entry name" value="UDP_glucos_trans"/>
</dbReference>
<feature type="compositionally biased region" description="Basic and acidic residues" evidence="3">
    <location>
        <begin position="10"/>
        <end position="19"/>
    </location>
</feature>
<evidence type="ECO:0000313" key="4">
    <source>
        <dbReference type="EMBL" id="CAI9777426.1"/>
    </source>
</evidence>
<evidence type="ECO:0000256" key="1">
    <source>
        <dbReference type="ARBA" id="ARBA00009995"/>
    </source>
</evidence>
<dbReference type="Pfam" id="PF00201">
    <property type="entry name" value="UDPGT"/>
    <property type="match status" value="1"/>
</dbReference>
<dbReference type="AlphaFoldDB" id="A0AAD2A051"/>
<evidence type="ECO:0000313" key="5">
    <source>
        <dbReference type="Proteomes" id="UP000834106"/>
    </source>
</evidence>
<dbReference type="CDD" id="cd03784">
    <property type="entry name" value="GT1_Gtf-like"/>
    <property type="match status" value="1"/>
</dbReference>
<proteinExistence type="inferred from homology"/>
<dbReference type="PANTHER" id="PTHR11926:SF1412">
    <property type="entry name" value="UDP-GLYCOSYLTRANSFERASE 83A1-LIKE"/>
    <property type="match status" value="1"/>
</dbReference>
<sequence length="426" mass="47873">MVTIPDGLESSDHRSDVGKQTESIFTVMPGKLKDIIERTNSESDKISCLIADAHMGGALEVSEKMGIKRAAFWPASAAIFALVVKIPSLIDDRIINSDDELLENTNEKSGNSVFTSYTRIKTVDLNWTYFIPIHPLPASNRLGESVGNFWREDTGCLALLDQQPSNSVIYAAFGSFTIFEQNQFQELALGLEMTNRSSLWVVRQNIPKMWTMQIRWVSKERVRHQGRMVSRAPQQKLLSHPSIACFISHCGWNSTVQGICNGIPFLCGPYFLDQIFNQSYICDYLKIGLKLNKDKSGIRHREINNKLEQVLGDEGFKERALDLQAKILNVNFKGAMGSYGGIFQEMEVYDEDFCGLEFAGLDVWCSAAERIGESSLSQQKCPCGGALTIELNFFSGFMKDGLFNRFQTQMTPGERKEQQKNEAALH</sequence>
<dbReference type="Gene3D" id="3.40.50.2000">
    <property type="entry name" value="Glycogen Phosphorylase B"/>
    <property type="match status" value="2"/>
</dbReference>
<keyword evidence="2" id="KW-0808">Transferase</keyword>
<reference evidence="4" key="1">
    <citation type="submission" date="2023-05" db="EMBL/GenBank/DDBJ databases">
        <authorList>
            <person name="Huff M."/>
        </authorList>
    </citation>
    <scope>NUCLEOTIDE SEQUENCE</scope>
</reference>
<dbReference type="FunFam" id="3.40.50.2000:FF:000056">
    <property type="entry name" value="Glycosyltransferase"/>
    <property type="match status" value="1"/>
</dbReference>
<dbReference type="Proteomes" id="UP000834106">
    <property type="component" value="Chromosome 15"/>
</dbReference>
<evidence type="ECO:0000256" key="2">
    <source>
        <dbReference type="ARBA" id="ARBA00022679"/>
    </source>
</evidence>